<reference evidence="2" key="1">
    <citation type="journal article" date="2019" name="Sci. Rep.">
        <title>Draft genome of Tanacetum cinerariifolium, the natural source of mosquito coil.</title>
        <authorList>
            <person name="Yamashiro T."/>
            <person name="Shiraishi A."/>
            <person name="Satake H."/>
            <person name="Nakayama K."/>
        </authorList>
    </citation>
    <scope>NUCLEOTIDE SEQUENCE</scope>
</reference>
<keyword evidence="1" id="KW-1133">Transmembrane helix</keyword>
<accession>A0A6L2KLS4</accession>
<proteinExistence type="predicted"/>
<organism evidence="2">
    <name type="scientific">Tanacetum cinerariifolium</name>
    <name type="common">Dalmatian daisy</name>
    <name type="synonym">Chrysanthemum cinerariifolium</name>
    <dbReference type="NCBI Taxonomy" id="118510"/>
    <lineage>
        <taxon>Eukaryota</taxon>
        <taxon>Viridiplantae</taxon>
        <taxon>Streptophyta</taxon>
        <taxon>Embryophyta</taxon>
        <taxon>Tracheophyta</taxon>
        <taxon>Spermatophyta</taxon>
        <taxon>Magnoliopsida</taxon>
        <taxon>eudicotyledons</taxon>
        <taxon>Gunneridae</taxon>
        <taxon>Pentapetalae</taxon>
        <taxon>asterids</taxon>
        <taxon>campanulids</taxon>
        <taxon>Asterales</taxon>
        <taxon>Asteraceae</taxon>
        <taxon>Asteroideae</taxon>
        <taxon>Anthemideae</taxon>
        <taxon>Anthemidinae</taxon>
        <taxon>Tanacetum</taxon>
    </lineage>
</organism>
<dbReference type="EMBL" id="BKCJ010002477">
    <property type="protein sequence ID" value="GEU48824.1"/>
    <property type="molecule type" value="Genomic_DNA"/>
</dbReference>
<name>A0A6L2KLS4_TANCI</name>
<evidence type="ECO:0000313" key="2">
    <source>
        <dbReference type="EMBL" id="GEU48824.1"/>
    </source>
</evidence>
<keyword evidence="1" id="KW-0472">Membrane</keyword>
<keyword evidence="1" id="KW-0812">Transmembrane</keyword>
<protein>
    <submittedName>
        <fullName evidence="2">Uncharacterized protein</fullName>
    </submittedName>
</protein>
<evidence type="ECO:0000256" key="1">
    <source>
        <dbReference type="SAM" id="Phobius"/>
    </source>
</evidence>
<dbReference type="AlphaFoldDB" id="A0A6L2KLS4"/>
<comment type="caution">
    <text evidence="2">The sequence shown here is derived from an EMBL/GenBank/DDBJ whole genome shotgun (WGS) entry which is preliminary data.</text>
</comment>
<feature type="transmembrane region" description="Helical" evidence="1">
    <location>
        <begin position="41"/>
        <end position="62"/>
    </location>
</feature>
<gene>
    <name evidence="2" type="ORF">Tci_020802</name>
</gene>
<sequence>MFILSCHHEIAEDLRLVREINTLCARLTAVIDDREYLKDRLNMAVCILAVFVLVTCMIFDVITGNFLVLEFKCVPGMPLSFLFESFPGTDELVENAAPKSLKDNF</sequence>